<keyword evidence="2" id="KW-1185">Reference proteome</keyword>
<proteinExistence type="predicted"/>
<dbReference type="InterPro" id="IPR043502">
    <property type="entry name" value="DNA/RNA_pol_sf"/>
</dbReference>
<feature type="non-terminal residue" evidence="1">
    <location>
        <position position="1"/>
    </location>
</feature>
<sequence>MEDEACPIRQQQIRLNLTILDVVKKEVTKLLAARIIYSISDSNWVSPIQVVSKKSRMIVTRKDHFPFLCIDQALEKLVGKSHYCFLNGFSGYMQIHIAPEDQHKTIFTCPFGTFVYTHLSFGLCNAPNYISVDCMEFFMDNFTVYAESFDACLENLSRILTRCINTNLIDLITSLPNLTSVREICSFLVHVGFYRRYIKNFNKIVLPLSKLLQKDVDFIFYQPYIKAFQELKIRLTFALILQAPNWEYLFELMCDASNSTLEAILG</sequence>
<name>A0A371EW83_MUCPR</name>
<organism evidence="1 2">
    <name type="scientific">Mucuna pruriens</name>
    <name type="common">Velvet bean</name>
    <name type="synonym">Dolichos pruriens</name>
    <dbReference type="NCBI Taxonomy" id="157652"/>
    <lineage>
        <taxon>Eukaryota</taxon>
        <taxon>Viridiplantae</taxon>
        <taxon>Streptophyta</taxon>
        <taxon>Embryophyta</taxon>
        <taxon>Tracheophyta</taxon>
        <taxon>Spermatophyta</taxon>
        <taxon>Magnoliopsida</taxon>
        <taxon>eudicotyledons</taxon>
        <taxon>Gunneridae</taxon>
        <taxon>Pentapetalae</taxon>
        <taxon>rosids</taxon>
        <taxon>fabids</taxon>
        <taxon>Fabales</taxon>
        <taxon>Fabaceae</taxon>
        <taxon>Papilionoideae</taxon>
        <taxon>50 kb inversion clade</taxon>
        <taxon>NPAAA clade</taxon>
        <taxon>indigoferoid/millettioid clade</taxon>
        <taxon>Phaseoleae</taxon>
        <taxon>Mucuna</taxon>
    </lineage>
</organism>
<dbReference type="EMBL" id="QJKJ01011783">
    <property type="protein sequence ID" value="RDX70246.1"/>
    <property type="molecule type" value="Genomic_DNA"/>
</dbReference>
<dbReference type="InterPro" id="IPR043128">
    <property type="entry name" value="Rev_trsase/Diguanyl_cyclase"/>
</dbReference>
<dbReference type="Proteomes" id="UP000257109">
    <property type="component" value="Unassembled WGS sequence"/>
</dbReference>
<gene>
    <name evidence="1" type="primary">pol</name>
    <name evidence="1" type="ORF">CR513_50530</name>
</gene>
<dbReference type="Gene3D" id="3.10.10.10">
    <property type="entry name" value="HIV Type 1 Reverse Transcriptase, subunit A, domain 1"/>
    <property type="match status" value="1"/>
</dbReference>
<dbReference type="PANTHER" id="PTHR24559">
    <property type="entry name" value="TRANSPOSON TY3-I GAG-POL POLYPROTEIN"/>
    <property type="match status" value="1"/>
</dbReference>
<dbReference type="AlphaFoldDB" id="A0A371EW83"/>
<evidence type="ECO:0000313" key="2">
    <source>
        <dbReference type="Proteomes" id="UP000257109"/>
    </source>
</evidence>
<accession>A0A371EW83</accession>
<dbReference type="InterPro" id="IPR053134">
    <property type="entry name" value="RNA-dir_DNA_polymerase"/>
</dbReference>
<comment type="caution">
    <text evidence="1">The sequence shown here is derived from an EMBL/GenBank/DDBJ whole genome shotgun (WGS) entry which is preliminary data.</text>
</comment>
<dbReference type="OrthoDB" id="909916at2759"/>
<protein>
    <submittedName>
        <fullName evidence="1">Retrovirus-related Pol polyprotein from transposon 17.6</fullName>
    </submittedName>
</protein>
<dbReference type="Gene3D" id="3.30.70.270">
    <property type="match status" value="1"/>
</dbReference>
<dbReference type="SUPFAM" id="SSF56672">
    <property type="entry name" value="DNA/RNA polymerases"/>
    <property type="match status" value="1"/>
</dbReference>
<evidence type="ECO:0000313" key="1">
    <source>
        <dbReference type="EMBL" id="RDX70246.1"/>
    </source>
</evidence>
<reference evidence="1" key="1">
    <citation type="submission" date="2018-05" db="EMBL/GenBank/DDBJ databases">
        <title>Draft genome of Mucuna pruriens seed.</title>
        <authorList>
            <person name="Nnadi N.E."/>
            <person name="Vos R."/>
            <person name="Hasami M.H."/>
            <person name="Devisetty U.K."/>
            <person name="Aguiy J.C."/>
        </authorList>
    </citation>
    <scope>NUCLEOTIDE SEQUENCE [LARGE SCALE GENOMIC DNA]</scope>
    <source>
        <strain evidence="1">JCA_2017</strain>
    </source>
</reference>
<dbReference type="PANTHER" id="PTHR24559:SF444">
    <property type="entry name" value="REVERSE TRANSCRIPTASE DOMAIN-CONTAINING PROTEIN"/>
    <property type="match status" value="1"/>
</dbReference>
<dbReference type="CDD" id="cd01647">
    <property type="entry name" value="RT_LTR"/>
    <property type="match status" value="1"/>
</dbReference>